<keyword evidence="2" id="KW-1185">Reference proteome</keyword>
<reference evidence="1 2" key="1">
    <citation type="submission" date="2022-12" db="EMBL/GenBank/DDBJ databases">
        <title>Hymenobacter canadensis sp. nov. isolated from lake water of the Cambridge Bay, Canada.</title>
        <authorList>
            <person name="Kim W.H."/>
            <person name="Lee Y.M."/>
        </authorList>
    </citation>
    <scope>NUCLEOTIDE SEQUENCE [LARGE SCALE GENOMIC DNA]</scope>
    <source>
        <strain evidence="1 2">PAMC 29467</strain>
    </source>
</reference>
<accession>A0ABY7LKJ9</accession>
<dbReference type="RefSeq" id="WP_269559055.1">
    <property type="nucleotide sequence ID" value="NZ_CP114767.1"/>
</dbReference>
<name>A0ABY7LKJ9_9BACT</name>
<evidence type="ECO:0000313" key="2">
    <source>
        <dbReference type="Proteomes" id="UP001211005"/>
    </source>
</evidence>
<evidence type="ECO:0000313" key="1">
    <source>
        <dbReference type="EMBL" id="WBA40969.1"/>
    </source>
</evidence>
<protein>
    <submittedName>
        <fullName evidence="1">Uncharacterized protein</fullName>
    </submittedName>
</protein>
<proteinExistence type="predicted"/>
<dbReference type="EMBL" id="CP114767">
    <property type="protein sequence ID" value="WBA40969.1"/>
    <property type="molecule type" value="Genomic_DNA"/>
</dbReference>
<sequence>MMTSDRHLLSVYQMAWQMAPRRVRRTPARPVPPFPSIIDSSTPEPLRPVINFDKPIFPDSPRIVGRGY</sequence>
<gene>
    <name evidence="1" type="ORF">O3303_14190</name>
</gene>
<organism evidence="1 2">
    <name type="scientific">Hymenobacter canadensis</name>
    <dbReference type="NCBI Taxonomy" id="2999067"/>
    <lineage>
        <taxon>Bacteria</taxon>
        <taxon>Pseudomonadati</taxon>
        <taxon>Bacteroidota</taxon>
        <taxon>Cytophagia</taxon>
        <taxon>Cytophagales</taxon>
        <taxon>Hymenobacteraceae</taxon>
        <taxon>Hymenobacter</taxon>
    </lineage>
</organism>
<dbReference type="Proteomes" id="UP001211005">
    <property type="component" value="Chromosome"/>
</dbReference>